<feature type="compositionally biased region" description="Basic and acidic residues" evidence="1">
    <location>
        <begin position="481"/>
        <end position="491"/>
    </location>
</feature>
<reference evidence="3" key="1">
    <citation type="journal article" date="2019" name="Int. J. Syst. Evol. Microbiol.">
        <title>The Global Catalogue of Microorganisms (GCM) 10K type strain sequencing project: providing services to taxonomists for standard genome sequencing and annotation.</title>
        <authorList>
            <consortium name="The Broad Institute Genomics Platform"/>
            <consortium name="The Broad Institute Genome Sequencing Center for Infectious Disease"/>
            <person name="Wu L."/>
            <person name="Ma J."/>
        </authorList>
    </citation>
    <scope>NUCLEOTIDE SEQUENCE [LARGE SCALE GENOMIC DNA]</scope>
    <source>
        <strain evidence="3">KCTC 62102</strain>
    </source>
</reference>
<dbReference type="InterPro" id="IPR027417">
    <property type="entry name" value="P-loop_NTPase"/>
</dbReference>
<feature type="compositionally biased region" description="Pro residues" evidence="1">
    <location>
        <begin position="552"/>
        <end position="562"/>
    </location>
</feature>
<evidence type="ECO:0000313" key="3">
    <source>
        <dbReference type="Proteomes" id="UP001595445"/>
    </source>
</evidence>
<protein>
    <recommendedName>
        <fullName evidence="4">G domain-containing protein</fullName>
    </recommendedName>
</protein>
<organism evidence="2 3">
    <name type="scientific">Tabrizicola soli</name>
    <dbReference type="NCBI Taxonomy" id="2185115"/>
    <lineage>
        <taxon>Bacteria</taxon>
        <taxon>Pseudomonadati</taxon>
        <taxon>Pseudomonadota</taxon>
        <taxon>Alphaproteobacteria</taxon>
        <taxon>Rhodobacterales</taxon>
        <taxon>Paracoccaceae</taxon>
        <taxon>Tabrizicola</taxon>
    </lineage>
</organism>
<feature type="region of interest" description="Disordered" evidence="1">
    <location>
        <begin position="308"/>
        <end position="653"/>
    </location>
</feature>
<feature type="compositionally biased region" description="Low complexity" evidence="1">
    <location>
        <begin position="411"/>
        <end position="422"/>
    </location>
</feature>
<feature type="compositionally biased region" description="Basic and acidic residues" evidence="1">
    <location>
        <begin position="566"/>
        <end position="576"/>
    </location>
</feature>
<dbReference type="SUPFAM" id="SSF52540">
    <property type="entry name" value="P-loop containing nucleoside triphosphate hydrolases"/>
    <property type="match status" value="1"/>
</dbReference>
<feature type="compositionally biased region" description="Low complexity" evidence="1">
    <location>
        <begin position="468"/>
        <end position="477"/>
    </location>
</feature>
<sequence>MAEAVGEMTVAQRLGVLLDRGLLAAGGPAEAAERLIERLERPARVALLGLPGAGKSAILNLLAGTVVVPETLRLPTIVVQHGPQARMICTLADGRNEVIPGSNLSEVLHLAPALVTLELDLPALKVITLLEISAGPMEAEQRRATAWAQKRADIVIWCTTSYLPKEQVVWEDMPDVMKDNGFLFLTKVDLLGGREAAQGMLERVELRAGEDFRQVLAISAKQARQAMQAPGGLDRDLFRDSGAGAVITAIKTRVQMARQADMDMAELLLARHVEASEMVARRFAEAGEAQPQDRVPPPEDIAAPEAEEPTVAAVPVPPEPVPSEPETVSEMPEPAPLTAPAAEAAAPKEEAPRSEAAPDSAPDEAGRRRFADRMKQAPAEGAPSQMPLRTTWKSKAEMAAPPPAPEPEPAPMAVQPEPVVAEPEPESEPEPRPVPEAKAAIEPEPTPAPEPEAAAEPVQVETDEQRIARMIAAAAAMVQRAPHERKPRDGIRPSAPPAAPATEGGDTHPRLFGAPRPGLEPGTPLPDLSSLRARPEEMTPPEAAAEEEESPVEPPEPAPPPAARLRVTERIPRERVATPPITNVPTTAPHKAGPPPPRVARERIPVAPITNVPQPGSPAPETPPAEPAASRRERPRIAVRPPATPVTAPAAPMPVPASDRGVLAQAIDLIVARSAELAAEVDPEEKVPVDLVLDHGRETVERLQAILSRGASPGVRRITGDLGEIQDLIMLMQLEKGHAPADDALTLLLQLKRELETLVAA</sequence>
<evidence type="ECO:0008006" key="4">
    <source>
        <dbReference type="Google" id="ProtNLM"/>
    </source>
</evidence>
<gene>
    <name evidence="2" type="ORF">ACFOD6_22015</name>
</gene>
<accession>A0ABV7E317</accession>
<feature type="compositionally biased region" description="Low complexity" evidence="1">
    <location>
        <begin position="638"/>
        <end position="650"/>
    </location>
</feature>
<feature type="compositionally biased region" description="Basic and acidic residues" evidence="1">
    <location>
        <begin position="429"/>
        <end position="441"/>
    </location>
</feature>
<proteinExistence type="predicted"/>
<evidence type="ECO:0000313" key="2">
    <source>
        <dbReference type="EMBL" id="MFC3088725.1"/>
    </source>
</evidence>
<dbReference type="EMBL" id="JBHRSM010000055">
    <property type="protein sequence ID" value="MFC3088725.1"/>
    <property type="molecule type" value="Genomic_DNA"/>
</dbReference>
<comment type="caution">
    <text evidence="2">The sequence shown here is derived from an EMBL/GenBank/DDBJ whole genome shotgun (WGS) entry which is preliminary data.</text>
</comment>
<name>A0ABV7E317_9RHOB</name>
<feature type="compositionally biased region" description="Pro residues" evidence="1">
    <location>
        <begin position="400"/>
        <end position="410"/>
    </location>
</feature>
<feature type="compositionally biased region" description="Basic and acidic residues" evidence="1">
    <location>
        <begin position="364"/>
        <end position="375"/>
    </location>
</feature>
<feature type="compositionally biased region" description="Low complexity" evidence="1">
    <location>
        <begin position="324"/>
        <end position="345"/>
    </location>
</feature>
<dbReference type="Gene3D" id="3.40.50.300">
    <property type="entry name" value="P-loop containing nucleotide triphosphate hydrolases"/>
    <property type="match status" value="1"/>
</dbReference>
<feature type="compositionally biased region" description="Pro residues" evidence="1">
    <location>
        <begin position="615"/>
        <end position="626"/>
    </location>
</feature>
<feature type="compositionally biased region" description="Low complexity" evidence="1">
    <location>
        <begin position="451"/>
        <end position="460"/>
    </location>
</feature>
<evidence type="ECO:0000256" key="1">
    <source>
        <dbReference type="SAM" id="MobiDB-lite"/>
    </source>
</evidence>
<keyword evidence="3" id="KW-1185">Reference proteome</keyword>
<dbReference type="Proteomes" id="UP001595445">
    <property type="component" value="Unassembled WGS sequence"/>
</dbReference>